<dbReference type="GO" id="GO:0046872">
    <property type="term" value="F:metal ion binding"/>
    <property type="evidence" value="ECO:0007669"/>
    <property type="project" value="UniProtKB-KW"/>
</dbReference>
<dbReference type="PANTHER" id="PTHR45723">
    <property type="entry name" value="SERINE/THREONINE-PROTEIN KINASE RIO1"/>
    <property type="match status" value="1"/>
</dbReference>
<comment type="catalytic activity">
    <reaction evidence="10">
        <text>L-threonyl-[protein] + ATP = O-phospho-L-threonyl-[protein] + ADP + H(+)</text>
        <dbReference type="Rhea" id="RHEA:46608"/>
        <dbReference type="Rhea" id="RHEA-COMP:11060"/>
        <dbReference type="Rhea" id="RHEA-COMP:11605"/>
        <dbReference type="ChEBI" id="CHEBI:15378"/>
        <dbReference type="ChEBI" id="CHEBI:30013"/>
        <dbReference type="ChEBI" id="CHEBI:30616"/>
        <dbReference type="ChEBI" id="CHEBI:61977"/>
        <dbReference type="ChEBI" id="CHEBI:456216"/>
        <dbReference type="EC" id="2.7.11.1"/>
    </reaction>
</comment>
<dbReference type="Gene3D" id="3.30.200.20">
    <property type="entry name" value="Phosphorylase Kinase, domain 1"/>
    <property type="match status" value="1"/>
</dbReference>
<evidence type="ECO:0000256" key="2">
    <source>
        <dbReference type="ARBA" id="ARBA00012513"/>
    </source>
</evidence>
<evidence type="ECO:0000256" key="5">
    <source>
        <dbReference type="ARBA" id="ARBA00022723"/>
    </source>
</evidence>
<accession>A0A075H813</accession>
<comment type="catalytic activity">
    <reaction evidence="11">
        <text>L-seryl-[protein] + ATP = O-phospho-L-seryl-[protein] + ADP + H(+)</text>
        <dbReference type="Rhea" id="RHEA:17989"/>
        <dbReference type="Rhea" id="RHEA-COMP:9863"/>
        <dbReference type="Rhea" id="RHEA-COMP:11604"/>
        <dbReference type="ChEBI" id="CHEBI:15378"/>
        <dbReference type="ChEBI" id="CHEBI:29999"/>
        <dbReference type="ChEBI" id="CHEBI:30616"/>
        <dbReference type="ChEBI" id="CHEBI:83421"/>
        <dbReference type="ChEBI" id="CHEBI:456216"/>
        <dbReference type="EC" id="2.7.11.1"/>
    </reaction>
</comment>
<organism evidence="13">
    <name type="scientific">uncultured marine thaumarchaeote KM3_42_C02</name>
    <dbReference type="NCBI Taxonomy" id="1456147"/>
    <lineage>
        <taxon>Archaea</taxon>
        <taxon>Nitrososphaerota</taxon>
        <taxon>environmental samples</taxon>
    </lineage>
</organism>
<evidence type="ECO:0000256" key="6">
    <source>
        <dbReference type="ARBA" id="ARBA00022741"/>
    </source>
</evidence>
<dbReference type="EMBL" id="KF900878">
    <property type="protein sequence ID" value="AIF09978.1"/>
    <property type="molecule type" value="Genomic_DNA"/>
</dbReference>
<proteinExistence type="inferred from homology"/>
<evidence type="ECO:0000259" key="12">
    <source>
        <dbReference type="SMART" id="SM00090"/>
    </source>
</evidence>
<evidence type="ECO:0000256" key="8">
    <source>
        <dbReference type="ARBA" id="ARBA00022840"/>
    </source>
</evidence>
<dbReference type="CDD" id="cd05145">
    <property type="entry name" value="RIO1_like"/>
    <property type="match status" value="1"/>
</dbReference>
<protein>
    <recommendedName>
        <fullName evidence="2">non-specific serine/threonine protein kinase</fullName>
        <ecNumber evidence="2">2.7.11.1</ecNumber>
    </recommendedName>
</protein>
<keyword evidence="9" id="KW-0460">Magnesium</keyword>
<dbReference type="GO" id="GO:0106310">
    <property type="term" value="F:protein serine kinase activity"/>
    <property type="evidence" value="ECO:0007669"/>
    <property type="project" value="RHEA"/>
</dbReference>
<evidence type="ECO:0000256" key="7">
    <source>
        <dbReference type="ARBA" id="ARBA00022777"/>
    </source>
</evidence>
<dbReference type="AlphaFoldDB" id="A0A075H813"/>
<keyword evidence="4 13" id="KW-0808">Transferase</keyword>
<keyword evidence="8" id="KW-0067">ATP-binding</keyword>
<comment type="similarity">
    <text evidence="1">Belongs to the protein kinase superfamily. RIO-type Ser/Thr kinase family.</text>
</comment>
<reference evidence="13" key="1">
    <citation type="journal article" date="2014" name="Genome Biol. Evol.">
        <title>Pangenome evidence for extensive interdomain horizontal transfer affecting lineage core and shell genes in uncultured planktonic thaumarchaeota and euryarchaeota.</title>
        <authorList>
            <person name="Deschamps P."/>
            <person name="Zivanovic Y."/>
            <person name="Moreira D."/>
            <person name="Rodriguez-Valera F."/>
            <person name="Lopez-Garcia P."/>
        </authorList>
    </citation>
    <scope>NUCLEOTIDE SEQUENCE</scope>
</reference>
<evidence type="ECO:0000256" key="1">
    <source>
        <dbReference type="ARBA" id="ARBA00009196"/>
    </source>
</evidence>
<dbReference type="SUPFAM" id="SSF56112">
    <property type="entry name" value="Protein kinase-like (PK-like)"/>
    <property type="match status" value="1"/>
</dbReference>
<dbReference type="SMART" id="SM00090">
    <property type="entry name" value="RIO"/>
    <property type="match status" value="1"/>
</dbReference>
<feature type="domain" description="RIO kinase" evidence="12">
    <location>
        <begin position="29"/>
        <end position="259"/>
    </location>
</feature>
<evidence type="ECO:0000256" key="11">
    <source>
        <dbReference type="ARBA" id="ARBA00048679"/>
    </source>
</evidence>
<dbReference type="Pfam" id="PF01163">
    <property type="entry name" value="RIO1"/>
    <property type="match status" value="1"/>
</dbReference>
<dbReference type="GO" id="GO:0005524">
    <property type="term" value="F:ATP binding"/>
    <property type="evidence" value="ECO:0007669"/>
    <property type="project" value="UniProtKB-KW"/>
</dbReference>
<dbReference type="InterPro" id="IPR011009">
    <property type="entry name" value="Kinase-like_dom_sf"/>
</dbReference>
<evidence type="ECO:0000256" key="10">
    <source>
        <dbReference type="ARBA" id="ARBA00047899"/>
    </source>
</evidence>
<evidence type="ECO:0000256" key="9">
    <source>
        <dbReference type="ARBA" id="ARBA00022842"/>
    </source>
</evidence>
<dbReference type="InterPro" id="IPR051272">
    <property type="entry name" value="RIO-type_Ser/Thr_kinase"/>
</dbReference>
<keyword evidence="5" id="KW-0479">Metal-binding</keyword>
<evidence type="ECO:0000313" key="13">
    <source>
        <dbReference type="EMBL" id="AIF09978.1"/>
    </source>
</evidence>
<evidence type="ECO:0000256" key="3">
    <source>
        <dbReference type="ARBA" id="ARBA00022527"/>
    </source>
</evidence>
<keyword evidence="6" id="KW-0547">Nucleotide-binding</keyword>
<dbReference type="InterPro" id="IPR018934">
    <property type="entry name" value="RIO_dom"/>
</dbReference>
<dbReference type="InterPro" id="IPR000687">
    <property type="entry name" value="RIO_kinase"/>
</dbReference>
<sequence length="261" mass="30176">MFFENFDDNGYFFNVSNKSKQRKHLLPDGFKKNKTVNEVLDKPTILTIYGMIKDKTISYVNGVIRAGKESVVFWAVSPDKHNVALKVYLTSTSSFKKRSTYIVGDPRFSRIRKNTRSLVYLWAKKEYKNLMRCIESGLVVVKPIAVKKNVLALEFIGRNGIPTKTLVESQIDEKDYKSAIHLIEQLYKQANLVHCDFSEYNIFKTKKGLILFDLGSAIDLEHPKARELLKRDINNISRFFVKRGLTVENPIDIFNRITNEL</sequence>
<dbReference type="GO" id="GO:0004674">
    <property type="term" value="F:protein serine/threonine kinase activity"/>
    <property type="evidence" value="ECO:0007669"/>
    <property type="project" value="UniProtKB-KW"/>
</dbReference>
<keyword evidence="7 13" id="KW-0418">Kinase</keyword>
<keyword evidence="3 13" id="KW-0723">Serine/threonine-protein kinase</keyword>
<dbReference type="Gene3D" id="1.10.510.10">
    <property type="entry name" value="Transferase(Phosphotransferase) domain 1"/>
    <property type="match status" value="1"/>
</dbReference>
<gene>
    <name evidence="13" type="primary">RIOK1</name>
</gene>
<name>A0A075H813_9ARCH</name>
<dbReference type="EC" id="2.7.11.1" evidence="2"/>
<evidence type="ECO:0000256" key="4">
    <source>
        <dbReference type="ARBA" id="ARBA00022679"/>
    </source>
</evidence>